<dbReference type="GO" id="GO:0020037">
    <property type="term" value="F:heme binding"/>
    <property type="evidence" value="ECO:0007669"/>
    <property type="project" value="InterPro"/>
</dbReference>
<dbReference type="InterPro" id="IPR002401">
    <property type="entry name" value="Cyt_P450_E_grp-I"/>
</dbReference>
<evidence type="ECO:0000256" key="5">
    <source>
        <dbReference type="ARBA" id="ARBA00022617"/>
    </source>
</evidence>
<dbReference type="SUPFAM" id="SSF48264">
    <property type="entry name" value="Cytochrome P450"/>
    <property type="match status" value="1"/>
</dbReference>
<keyword evidence="8" id="KW-1133">Transmembrane helix</keyword>
<comment type="similarity">
    <text evidence="4">Belongs to the cytochrome P450 family.</text>
</comment>
<keyword evidence="5 13" id="KW-0349">Heme</keyword>
<evidence type="ECO:0000256" key="6">
    <source>
        <dbReference type="ARBA" id="ARBA00022692"/>
    </source>
</evidence>
<dbReference type="InterPro" id="IPR036396">
    <property type="entry name" value="Cyt_P450_sf"/>
</dbReference>
<feature type="chain" id="PRO_5020902763" evidence="14">
    <location>
        <begin position="28"/>
        <end position="537"/>
    </location>
</feature>
<keyword evidence="10 13" id="KW-0408">Iron</keyword>
<feature type="signal peptide" evidence="14">
    <location>
        <begin position="1"/>
        <end position="27"/>
    </location>
</feature>
<dbReference type="Pfam" id="PF00067">
    <property type="entry name" value="p450"/>
    <property type="match status" value="1"/>
</dbReference>
<dbReference type="EMBL" id="ML179781">
    <property type="protein sequence ID" value="THU81774.1"/>
    <property type="molecule type" value="Genomic_DNA"/>
</dbReference>
<evidence type="ECO:0000256" key="13">
    <source>
        <dbReference type="PIRSR" id="PIRSR602401-1"/>
    </source>
</evidence>
<comment type="cofactor">
    <cofactor evidence="1 13">
        <name>heme</name>
        <dbReference type="ChEBI" id="CHEBI:30413"/>
    </cofactor>
</comment>
<dbReference type="Proteomes" id="UP000297245">
    <property type="component" value="Unassembled WGS sequence"/>
</dbReference>
<dbReference type="OrthoDB" id="1470350at2759"/>
<evidence type="ECO:0000256" key="1">
    <source>
        <dbReference type="ARBA" id="ARBA00001971"/>
    </source>
</evidence>
<evidence type="ECO:0000256" key="11">
    <source>
        <dbReference type="ARBA" id="ARBA00023033"/>
    </source>
</evidence>
<organism evidence="15 16">
    <name type="scientific">Dendrothele bispora (strain CBS 962.96)</name>
    <dbReference type="NCBI Taxonomy" id="1314807"/>
    <lineage>
        <taxon>Eukaryota</taxon>
        <taxon>Fungi</taxon>
        <taxon>Dikarya</taxon>
        <taxon>Basidiomycota</taxon>
        <taxon>Agaricomycotina</taxon>
        <taxon>Agaricomycetes</taxon>
        <taxon>Agaricomycetidae</taxon>
        <taxon>Agaricales</taxon>
        <taxon>Agaricales incertae sedis</taxon>
        <taxon>Dendrothele</taxon>
    </lineage>
</organism>
<name>A0A4S8L087_DENBC</name>
<evidence type="ECO:0000256" key="14">
    <source>
        <dbReference type="SAM" id="SignalP"/>
    </source>
</evidence>
<evidence type="ECO:0000256" key="4">
    <source>
        <dbReference type="ARBA" id="ARBA00010617"/>
    </source>
</evidence>
<keyword evidence="7 13" id="KW-0479">Metal-binding</keyword>
<dbReference type="GO" id="GO:0004497">
    <property type="term" value="F:monooxygenase activity"/>
    <property type="evidence" value="ECO:0007669"/>
    <property type="project" value="UniProtKB-KW"/>
</dbReference>
<keyword evidence="12" id="KW-0472">Membrane</keyword>
<keyword evidence="9" id="KW-0560">Oxidoreductase</keyword>
<dbReference type="GO" id="GO:0016705">
    <property type="term" value="F:oxidoreductase activity, acting on paired donors, with incorporation or reduction of molecular oxygen"/>
    <property type="evidence" value="ECO:0007669"/>
    <property type="project" value="InterPro"/>
</dbReference>
<dbReference type="PRINTS" id="PR00463">
    <property type="entry name" value="EP450I"/>
</dbReference>
<evidence type="ECO:0000256" key="2">
    <source>
        <dbReference type="ARBA" id="ARBA00004370"/>
    </source>
</evidence>
<evidence type="ECO:0000313" key="16">
    <source>
        <dbReference type="Proteomes" id="UP000297245"/>
    </source>
</evidence>
<evidence type="ECO:0000256" key="10">
    <source>
        <dbReference type="ARBA" id="ARBA00023004"/>
    </source>
</evidence>
<dbReference type="GO" id="GO:0016020">
    <property type="term" value="C:membrane"/>
    <property type="evidence" value="ECO:0007669"/>
    <property type="project" value="UniProtKB-SubCell"/>
</dbReference>
<dbReference type="InterPro" id="IPR050121">
    <property type="entry name" value="Cytochrome_P450_monoxygenase"/>
</dbReference>
<keyword evidence="6" id="KW-0812">Transmembrane</keyword>
<dbReference type="GO" id="GO:0005506">
    <property type="term" value="F:iron ion binding"/>
    <property type="evidence" value="ECO:0007669"/>
    <property type="project" value="InterPro"/>
</dbReference>
<comment type="pathway">
    <text evidence="3">Secondary metabolite biosynthesis; terpenoid biosynthesis.</text>
</comment>
<keyword evidence="16" id="KW-1185">Reference proteome</keyword>
<dbReference type="AlphaFoldDB" id="A0A4S8L087"/>
<gene>
    <name evidence="15" type="ORF">K435DRAFT_972230</name>
</gene>
<evidence type="ECO:0000256" key="12">
    <source>
        <dbReference type="ARBA" id="ARBA00023136"/>
    </source>
</evidence>
<reference evidence="15 16" key="1">
    <citation type="journal article" date="2019" name="Nat. Ecol. Evol.">
        <title>Megaphylogeny resolves global patterns of mushroom evolution.</title>
        <authorList>
            <person name="Varga T."/>
            <person name="Krizsan K."/>
            <person name="Foldi C."/>
            <person name="Dima B."/>
            <person name="Sanchez-Garcia M."/>
            <person name="Sanchez-Ramirez S."/>
            <person name="Szollosi G.J."/>
            <person name="Szarkandi J.G."/>
            <person name="Papp V."/>
            <person name="Albert L."/>
            <person name="Andreopoulos W."/>
            <person name="Angelini C."/>
            <person name="Antonin V."/>
            <person name="Barry K.W."/>
            <person name="Bougher N.L."/>
            <person name="Buchanan P."/>
            <person name="Buyck B."/>
            <person name="Bense V."/>
            <person name="Catcheside P."/>
            <person name="Chovatia M."/>
            <person name="Cooper J."/>
            <person name="Damon W."/>
            <person name="Desjardin D."/>
            <person name="Finy P."/>
            <person name="Geml J."/>
            <person name="Haridas S."/>
            <person name="Hughes K."/>
            <person name="Justo A."/>
            <person name="Karasinski D."/>
            <person name="Kautmanova I."/>
            <person name="Kiss B."/>
            <person name="Kocsube S."/>
            <person name="Kotiranta H."/>
            <person name="LaButti K.M."/>
            <person name="Lechner B.E."/>
            <person name="Liimatainen K."/>
            <person name="Lipzen A."/>
            <person name="Lukacs Z."/>
            <person name="Mihaltcheva S."/>
            <person name="Morgado L.N."/>
            <person name="Niskanen T."/>
            <person name="Noordeloos M.E."/>
            <person name="Ohm R.A."/>
            <person name="Ortiz-Santana B."/>
            <person name="Ovrebo C."/>
            <person name="Racz N."/>
            <person name="Riley R."/>
            <person name="Savchenko A."/>
            <person name="Shiryaev A."/>
            <person name="Soop K."/>
            <person name="Spirin V."/>
            <person name="Szebenyi C."/>
            <person name="Tomsovsky M."/>
            <person name="Tulloss R.E."/>
            <person name="Uehling J."/>
            <person name="Grigoriev I.V."/>
            <person name="Vagvolgyi C."/>
            <person name="Papp T."/>
            <person name="Martin F.M."/>
            <person name="Miettinen O."/>
            <person name="Hibbett D.S."/>
            <person name="Nagy L.G."/>
        </authorList>
    </citation>
    <scope>NUCLEOTIDE SEQUENCE [LARGE SCALE GENOMIC DNA]</scope>
    <source>
        <strain evidence="15 16">CBS 962.96</strain>
    </source>
</reference>
<feature type="binding site" description="axial binding residue" evidence="13">
    <location>
        <position position="474"/>
    </location>
    <ligand>
        <name>heme</name>
        <dbReference type="ChEBI" id="CHEBI:30413"/>
    </ligand>
    <ligandPart>
        <name>Fe</name>
        <dbReference type="ChEBI" id="CHEBI:18248"/>
    </ligandPart>
</feature>
<dbReference type="PANTHER" id="PTHR24305:SF166">
    <property type="entry name" value="CYTOCHROME P450 12A4, MITOCHONDRIAL-RELATED"/>
    <property type="match status" value="1"/>
</dbReference>
<comment type="subcellular location">
    <subcellularLocation>
        <location evidence="2">Membrane</location>
    </subcellularLocation>
</comment>
<evidence type="ECO:0000313" key="15">
    <source>
        <dbReference type="EMBL" id="THU81774.1"/>
    </source>
</evidence>
<protein>
    <submittedName>
        <fullName evidence="15">Cytochrome P450</fullName>
    </submittedName>
</protein>
<dbReference type="InterPro" id="IPR001128">
    <property type="entry name" value="Cyt_P450"/>
</dbReference>
<evidence type="ECO:0000256" key="3">
    <source>
        <dbReference type="ARBA" id="ARBA00004721"/>
    </source>
</evidence>
<evidence type="ECO:0000256" key="7">
    <source>
        <dbReference type="ARBA" id="ARBA00022723"/>
    </source>
</evidence>
<keyword evidence="11" id="KW-0503">Monooxygenase</keyword>
<dbReference type="Gene3D" id="1.10.630.10">
    <property type="entry name" value="Cytochrome P450"/>
    <property type="match status" value="1"/>
</dbReference>
<sequence length="537" mass="61363">MFETYSILQVLACALLSLVLLLAINKAKEIADAFKDLGSCPGRSLLWTHPFHPFGQIFATVYPLKGWIGHYFDAFSMYDHYRSGCISSVLASKSRPVFWLADAQAIKVVATDKANFDKDMDFYSNGISFFGPNIIASDTSTWKRHRMISNPAFNESVNGVVWKETAKEVRNWFSELDSQAKSDGEISIHTFDSFSTLALTIFACAGFGSDGATPITELRETLRMAFHHSAARASIPDWVFDLTNRIHIPFLSPYLRKTIGVYEALDQMFEFDDWWSFTPELGQANMDVDGEQDEKERGRRSLTDRELVSNMFLFFIAGHETTANTLSFVCAFLALYPDVQQKILEEVKLVWPNGVPEDVEEAEYKNTFSRLTYTTAVFYEALRLIPIVSRLGRMVLKDTVLRTYRLNGVGDPEPYSVPMKEGSEIIIDMAAVHRNPIYWGADADDFKPERFVDTDTYRWPRDAFLAFSTGFRDCIGRRFAAVEGANVIARIIRRYEILVPKHLKDMPFEEQKAYLLKWRPFVSNSPVYPEVTFRKRS</sequence>
<evidence type="ECO:0000256" key="8">
    <source>
        <dbReference type="ARBA" id="ARBA00022989"/>
    </source>
</evidence>
<dbReference type="PRINTS" id="PR00385">
    <property type="entry name" value="P450"/>
</dbReference>
<accession>A0A4S8L087</accession>
<evidence type="ECO:0000256" key="9">
    <source>
        <dbReference type="ARBA" id="ARBA00023002"/>
    </source>
</evidence>
<keyword evidence="14" id="KW-0732">Signal</keyword>
<proteinExistence type="inferred from homology"/>
<dbReference type="PANTHER" id="PTHR24305">
    <property type="entry name" value="CYTOCHROME P450"/>
    <property type="match status" value="1"/>
</dbReference>